<comment type="caution">
    <text evidence="1">The sequence shown here is derived from an EMBL/GenBank/DDBJ whole genome shotgun (WGS) entry which is preliminary data.</text>
</comment>
<dbReference type="AlphaFoldDB" id="A0AAV7Q5W3"/>
<sequence length="192" mass="20843">MWGPVTTKQRALLRAKPPKALWVLIAAIRCRIRGGKSRRSIYGRRQQPVQRKRGGRDAPVVSAAITSDLWPRQGSERRWRRSGAHTEWVAVPADAPARPVTGGSAGPCCGAAEAVGVRWACSCMPQAPRGYRHARPWDPFHSPEDRVPGETAWIHVFGSLVLLCNDFPEAHASGPSHTSIATTTLYPAGGGI</sequence>
<evidence type="ECO:0000313" key="1">
    <source>
        <dbReference type="EMBL" id="KAJ1135981.1"/>
    </source>
</evidence>
<dbReference type="Proteomes" id="UP001066276">
    <property type="component" value="Chromosome 6"/>
</dbReference>
<dbReference type="EMBL" id="JANPWB010000010">
    <property type="protein sequence ID" value="KAJ1135981.1"/>
    <property type="molecule type" value="Genomic_DNA"/>
</dbReference>
<name>A0AAV7Q5W3_PLEWA</name>
<protein>
    <submittedName>
        <fullName evidence="1">Uncharacterized protein</fullName>
    </submittedName>
</protein>
<gene>
    <name evidence="1" type="ORF">NDU88_002408</name>
</gene>
<proteinExistence type="predicted"/>
<keyword evidence="2" id="KW-1185">Reference proteome</keyword>
<accession>A0AAV7Q5W3</accession>
<evidence type="ECO:0000313" key="2">
    <source>
        <dbReference type="Proteomes" id="UP001066276"/>
    </source>
</evidence>
<organism evidence="1 2">
    <name type="scientific">Pleurodeles waltl</name>
    <name type="common">Iberian ribbed newt</name>
    <dbReference type="NCBI Taxonomy" id="8319"/>
    <lineage>
        <taxon>Eukaryota</taxon>
        <taxon>Metazoa</taxon>
        <taxon>Chordata</taxon>
        <taxon>Craniata</taxon>
        <taxon>Vertebrata</taxon>
        <taxon>Euteleostomi</taxon>
        <taxon>Amphibia</taxon>
        <taxon>Batrachia</taxon>
        <taxon>Caudata</taxon>
        <taxon>Salamandroidea</taxon>
        <taxon>Salamandridae</taxon>
        <taxon>Pleurodelinae</taxon>
        <taxon>Pleurodeles</taxon>
    </lineage>
</organism>
<reference evidence="1" key="1">
    <citation type="journal article" date="2022" name="bioRxiv">
        <title>Sequencing and chromosome-scale assembly of the giantPleurodeles waltlgenome.</title>
        <authorList>
            <person name="Brown T."/>
            <person name="Elewa A."/>
            <person name="Iarovenko S."/>
            <person name="Subramanian E."/>
            <person name="Araus A.J."/>
            <person name="Petzold A."/>
            <person name="Susuki M."/>
            <person name="Suzuki K.-i.T."/>
            <person name="Hayashi T."/>
            <person name="Toyoda A."/>
            <person name="Oliveira C."/>
            <person name="Osipova E."/>
            <person name="Leigh N.D."/>
            <person name="Simon A."/>
            <person name="Yun M.H."/>
        </authorList>
    </citation>
    <scope>NUCLEOTIDE SEQUENCE</scope>
    <source>
        <strain evidence="1">20211129_DDA</strain>
        <tissue evidence="1">Liver</tissue>
    </source>
</reference>